<organism evidence="7 8">
    <name type="scientific">Actinidia rufa</name>
    <dbReference type="NCBI Taxonomy" id="165716"/>
    <lineage>
        <taxon>Eukaryota</taxon>
        <taxon>Viridiplantae</taxon>
        <taxon>Streptophyta</taxon>
        <taxon>Embryophyta</taxon>
        <taxon>Tracheophyta</taxon>
        <taxon>Spermatophyta</taxon>
        <taxon>Magnoliopsida</taxon>
        <taxon>eudicotyledons</taxon>
        <taxon>Gunneridae</taxon>
        <taxon>Pentapetalae</taxon>
        <taxon>asterids</taxon>
        <taxon>Ericales</taxon>
        <taxon>Actinidiaceae</taxon>
        <taxon>Actinidia</taxon>
    </lineage>
</organism>
<protein>
    <submittedName>
        <fullName evidence="7">Sulfite oxidase</fullName>
    </submittedName>
</protein>
<evidence type="ECO:0000256" key="1">
    <source>
        <dbReference type="ARBA" id="ARBA00001924"/>
    </source>
</evidence>
<evidence type="ECO:0000256" key="2">
    <source>
        <dbReference type="ARBA" id="ARBA00022505"/>
    </source>
</evidence>
<feature type="domain" description="Moybdenum cofactor oxidoreductase dimerisation" evidence="6">
    <location>
        <begin position="240"/>
        <end position="333"/>
    </location>
</feature>
<dbReference type="SUPFAM" id="SSF81296">
    <property type="entry name" value="E set domains"/>
    <property type="match status" value="1"/>
</dbReference>
<name>A0A7J0ENQ9_9ERIC</name>
<evidence type="ECO:0000256" key="4">
    <source>
        <dbReference type="ARBA" id="ARBA00023002"/>
    </source>
</evidence>
<keyword evidence="4" id="KW-0560">Oxidoreductase</keyword>
<dbReference type="GO" id="GO:0008482">
    <property type="term" value="F:sulfite oxidase activity"/>
    <property type="evidence" value="ECO:0007669"/>
    <property type="project" value="TreeGrafter"/>
</dbReference>
<dbReference type="InterPro" id="IPR014756">
    <property type="entry name" value="Ig_E-set"/>
</dbReference>
<dbReference type="EMBL" id="BJWL01000006">
    <property type="protein sequence ID" value="GFY88133.1"/>
    <property type="molecule type" value="Genomic_DNA"/>
</dbReference>
<keyword evidence="3" id="KW-0479">Metal-binding</keyword>
<sequence>MKSLLVNELVAPEDGVFLTTEPFNAEPPRISLISSYLTPVDFFYERNHGPVPVVDDIQSYRLAIGGLVEKPLELSLVDIKKLPKYDVTATLQSAGNRRTAMRKIKAVKRFGWDVSAIGNGMPFASTLLTAIWGGAKLADVLELVGIPKSTRTTSSGEENGGPYKSSISLTHVTNPEADVLLAYEMNEEVLILLNGWVQSTYSQKNARAFSCKGTTRCFLPPLNGKISTGPLVSHKWIFQSSAICSLEDVDTVQHGKITVNGYVVSGGGCGIERVNVSIDGSKTRVEASRYQNIGIPYAADAADDDIENDKWAWVFFKAKGDVFQNTDIVSKAISIC</sequence>
<dbReference type="SUPFAM" id="SSF56524">
    <property type="entry name" value="Oxidoreductase molybdopterin-binding domain"/>
    <property type="match status" value="1"/>
</dbReference>
<dbReference type="PRINTS" id="PR00407">
    <property type="entry name" value="EUMOPTERIN"/>
</dbReference>
<keyword evidence="2" id="KW-0500">Molybdenum</keyword>
<evidence type="ECO:0000259" key="6">
    <source>
        <dbReference type="Pfam" id="PF03404"/>
    </source>
</evidence>
<feature type="domain" description="Oxidoreductase molybdopterin-binding" evidence="5">
    <location>
        <begin position="48"/>
        <end position="195"/>
    </location>
</feature>
<dbReference type="Proteomes" id="UP000585474">
    <property type="component" value="Unassembled WGS sequence"/>
</dbReference>
<dbReference type="InterPro" id="IPR000572">
    <property type="entry name" value="OxRdtase_Mopterin-bd_dom"/>
</dbReference>
<evidence type="ECO:0000259" key="5">
    <source>
        <dbReference type="Pfam" id="PF00174"/>
    </source>
</evidence>
<accession>A0A7J0ENQ9</accession>
<evidence type="ECO:0000313" key="7">
    <source>
        <dbReference type="EMBL" id="GFY88133.1"/>
    </source>
</evidence>
<comment type="cofactor">
    <cofactor evidence="1">
        <name>Mo-molybdopterin</name>
        <dbReference type="ChEBI" id="CHEBI:71302"/>
    </cofactor>
</comment>
<dbReference type="GO" id="GO:0005739">
    <property type="term" value="C:mitochondrion"/>
    <property type="evidence" value="ECO:0007669"/>
    <property type="project" value="TreeGrafter"/>
</dbReference>
<evidence type="ECO:0000313" key="8">
    <source>
        <dbReference type="Proteomes" id="UP000585474"/>
    </source>
</evidence>
<dbReference type="PANTHER" id="PTHR19372">
    <property type="entry name" value="SULFITE REDUCTASE"/>
    <property type="match status" value="1"/>
</dbReference>
<dbReference type="OrthoDB" id="10051395at2759"/>
<dbReference type="Gene3D" id="2.60.40.650">
    <property type="match status" value="1"/>
</dbReference>
<keyword evidence="8" id="KW-1185">Reference proteome</keyword>
<dbReference type="GO" id="GO:0006790">
    <property type="term" value="P:sulfur compound metabolic process"/>
    <property type="evidence" value="ECO:0007669"/>
    <property type="project" value="TreeGrafter"/>
</dbReference>
<dbReference type="Pfam" id="PF00174">
    <property type="entry name" value="Oxidored_molyb"/>
    <property type="match status" value="1"/>
</dbReference>
<dbReference type="Gene3D" id="3.90.420.10">
    <property type="entry name" value="Oxidoreductase, molybdopterin-binding domain"/>
    <property type="match status" value="1"/>
</dbReference>
<dbReference type="GO" id="GO:0030151">
    <property type="term" value="F:molybdenum ion binding"/>
    <property type="evidence" value="ECO:0007669"/>
    <property type="project" value="InterPro"/>
</dbReference>
<comment type="caution">
    <text evidence="7">The sequence shown here is derived from an EMBL/GenBank/DDBJ whole genome shotgun (WGS) entry which is preliminary data.</text>
</comment>
<dbReference type="Pfam" id="PF03404">
    <property type="entry name" value="Mo-co_dimer"/>
    <property type="match status" value="1"/>
</dbReference>
<gene>
    <name evidence="7" type="ORF">Acr_06g0000730</name>
</gene>
<dbReference type="AlphaFoldDB" id="A0A7J0ENQ9"/>
<proteinExistence type="predicted"/>
<dbReference type="PANTHER" id="PTHR19372:SF7">
    <property type="entry name" value="SULFITE OXIDASE, MITOCHONDRIAL"/>
    <property type="match status" value="1"/>
</dbReference>
<dbReference type="InterPro" id="IPR008335">
    <property type="entry name" value="Mopterin_OxRdtase_euk"/>
</dbReference>
<reference evidence="7 8" key="1">
    <citation type="submission" date="2019-07" db="EMBL/GenBank/DDBJ databases">
        <title>De Novo Assembly of kiwifruit Actinidia rufa.</title>
        <authorList>
            <person name="Sugita-Konishi S."/>
            <person name="Sato K."/>
            <person name="Mori E."/>
            <person name="Abe Y."/>
            <person name="Kisaki G."/>
            <person name="Hamano K."/>
            <person name="Suezawa K."/>
            <person name="Otani M."/>
            <person name="Fukuda T."/>
            <person name="Manabe T."/>
            <person name="Gomi K."/>
            <person name="Tabuchi M."/>
            <person name="Akimitsu K."/>
            <person name="Kataoka I."/>
        </authorList>
    </citation>
    <scope>NUCLEOTIDE SEQUENCE [LARGE SCALE GENOMIC DNA]</scope>
    <source>
        <strain evidence="8">cv. Fuchu</strain>
    </source>
</reference>
<dbReference type="InterPro" id="IPR036374">
    <property type="entry name" value="OxRdtase_Mopterin-bd_sf"/>
</dbReference>
<dbReference type="GO" id="GO:0020037">
    <property type="term" value="F:heme binding"/>
    <property type="evidence" value="ECO:0007669"/>
    <property type="project" value="TreeGrafter"/>
</dbReference>
<dbReference type="InterPro" id="IPR005066">
    <property type="entry name" value="MoCF_OxRdtse_dimer"/>
</dbReference>
<evidence type="ECO:0000256" key="3">
    <source>
        <dbReference type="ARBA" id="ARBA00022723"/>
    </source>
</evidence>
<dbReference type="GO" id="GO:0043546">
    <property type="term" value="F:molybdopterin cofactor binding"/>
    <property type="evidence" value="ECO:0007669"/>
    <property type="project" value="TreeGrafter"/>
</dbReference>